<protein>
    <submittedName>
        <fullName evidence="2">S4 domain protein YaaA</fullName>
    </submittedName>
</protein>
<sequence length="102" mass="12214">MKKNKKFDIIIMYKIYLYTHSFIFKYHRRCEMKEVFINSEYITLAQFLKLEGFIGSGGEAKYFLQEVEVELNGELENRRGKKLYSNDVIKLEGNEFIIINEN</sequence>
<accession>A0A133ZSD9</accession>
<comment type="caution">
    <text evidence="2">The sequence shown here is derived from an EMBL/GenBank/DDBJ whole genome shotgun (WGS) entry which is preliminary data.</text>
</comment>
<evidence type="ECO:0000256" key="1">
    <source>
        <dbReference type="PROSITE-ProRule" id="PRU00182"/>
    </source>
</evidence>
<gene>
    <name evidence="2" type="ORF">HMPREF3186_01418</name>
</gene>
<evidence type="ECO:0000313" key="3">
    <source>
        <dbReference type="Proteomes" id="UP000070355"/>
    </source>
</evidence>
<dbReference type="NCBIfam" id="TIGR02988">
    <property type="entry name" value="YaaA_near_RecF"/>
    <property type="match status" value="1"/>
</dbReference>
<reference evidence="3" key="1">
    <citation type="submission" date="2016-01" db="EMBL/GenBank/DDBJ databases">
        <authorList>
            <person name="Mitreva M."/>
            <person name="Pepin K.H."/>
            <person name="Mihindukulasuriya K.A."/>
            <person name="Fulton R."/>
            <person name="Fronick C."/>
            <person name="O'Laughlin M."/>
            <person name="Miner T."/>
            <person name="Herter B."/>
            <person name="Rosa B.A."/>
            <person name="Cordes M."/>
            <person name="Tomlinson C."/>
            <person name="Wollam A."/>
            <person name="Palsikar V.B."/>
            <person name="Mardis E.R."/>
            <person name="Wilson R.K."/>
        </authorList>
    </citation>
    <scope>NUCLEOTIDE SEQUENCE [LARGE SCALE GENOMIC DNA]</scope>
    <source>
        <strain evidence="3">DNF01167</strain>
    </source>
</reference>
<dbReference type="EMBL" id="LSDC01000099">
    <property type="protein sequence ID" value="KXB58340.1"/>
    <property type="molecule type" value="Genomic_DNA"/>
</dbReference>
<dbReference type="InterPro" id="IPR014330">
    <property type="entry name" value="RNA-bd_S4-rel_YaaA"/>
</dbReference>
<dbReference type="AlphaFoldDB" id="A0A133ZSD9"/>
<evidence type="ECO:0000313" key="2">
    <source>
        <dbReference type="EMBL" id="KXB58340.1"/>
    </source>
</evidence>
<dbReference type="Proteomes" id="UP000070355">
    <property type="component" value="Unassembled WGS sequence"/>
</dbReference>
<dbReference type="Pfam" id="PF13275">
    <property type="entry name" value="S4_2"/>
    <property type="match status" value="1"/>
</dbReference>
<dbReference type="SUPFAM" id="SSF55174">
    <property type="entry name" value="Alpha-L RNA-binding motif"/>
    <property type="match status" value="1"/>
</dbReference>
<name>A0A133ZSD9_9BACL</name>
<organism evidence="2 3">
    <name type="scientific">Gemella haemolysans</name>
    <dbReference type="NCBI Taxonomy" id="1379"/>
    <lineage>
        <taxon>Bacteria</taxon>
        <taxon>Bacillati</taxon>
        <taxon>Bacillota</taxon>
        <taxon>Bacilli</taxon>
        <taxon>Bacillales</taxon>
        <taxon>Gemellaceae</taxon>
        <taxon>Gemella</taxon>
    </lineage>
</organism>
<dbReference type="STRING" id="1379.HMPREF3186_01418"/>
<dbReference type="PATRIC" id="fig|1379.3.peg.1402"/>
<dbReference type="InterPro" id="IPR036986">
    <property type="entry name" value="S4_RNA-bd_sf"/>
</dbReference>
<dbReference type="GO" id="GO:0003723">
    <property type="term" value="F:RNA binding"/>
    <property type="evidence" value="ECO:0007669"/>
    <property type="project" value="UniProtKB-KW"/>
</dbReference>
<keyword evidence="1" id="KW-0694">RNA-binding</keyword>
<dbReference type="PROSITE" id="PS50889">
    <property type="entry name" value="S4"/>
    <property type="match status" value="1"/>
</dbReference>
<proteinExistence type="predicted"/>
<dbReference type="Gene3D" id="3.10.290.10">
    <property type="entry name" value="RNA-binding S4 domain"/>
    <property type="match status" value="1"/>
</dbReference>